<dbReference type="AlphaFoldDB" id="A0A8J7WG07"/>
<dbReference type="RefSeq" id="WP_212536594.1">
    <property type="nucleotide sequence ID" value="NZ_JAGTUU010000004.1"/>
</dbReference>
<comment type="caution">
    <text evidence="4">The sequence shown here is derived from an EMBL/GenBank/DDBJ whole genome shotgun (WGS) entry which is preliminary data.</text>
</comment>
<dbReference type="Pfam" id="PF01471">
    <property type="entry name" value="PG_binding_1"/>
    <property type="match status" value="2"/>
</dbReference>
<feature type="domain" description="Peptidoglycan binding-like" evidence="3">
    <location>
        <begin position="296"/>
        <end position="350"/>
    </location>
</feature>
<dbReference type="InterPro" id="IPR036365">
    <property type="entry name" value="PGBD-like_sf"/>
</dbReference>
<dbReference type="SUPFAM" id="SSF47090">
    <property type="entry name" value="PGBD-like"/>
    <property type="match status" value="2"/>
</dbReference>
<organism evidence="4 5">
    <name type="scientific">Thetidibacter halocola</name>
    <dbReference type="NCBI Taxonomy" id="2827239"/>
    <lineage>
        <taxon>Bacteria</taxon>
        <taxon>Pseudomonadati</taxon>
        <taxon>Pseudomonadota</taxon>
        <taxon>Alphaproteobacteria</taxon>
        <taxon>Rhodobacterales</taxon>
        <taxon>Roseobacteraceae</taxon>
        <taxon>Thetidibacter</taxon>
    </lineage>
</organism>
<evidence type="ECO:0000313" key="4">
    <source>
        <dbReference type="EMBL" id="MBS0124628.1"/>
    </source>
</evidence>
<sequence length="554" mass="60083">MTRRLALTLTGALLGTASPLVADGDALVIANARASGFDTLFSGARLGAAATSLRNAGLSVAERTGADAAGMRAAFAEFVAGLAPGDDPVIVLLSGDVVHGAAGAWLLPAGMQAPDAARAMTEGLSLDAVLSVLAGYPGRAVLLLGEGDADLGAEPFLRAGPGALDIPQGVTVLRGPAVDVARLAVGDLAQPDLRLIEAARRRELTVEGYAPDDLVLLRAADVVIAPPQPLPPPQPQADELAWAIAQRTDSPEGYRSYLDRFPGGLHADAARQRLAAIEADPFFRERRAEEALGLDREARRDIQRDLTLLGYSTRGIDGIFGRGTRSAIDRWQADNGLPRSSFLDRAQVDRLDRQAAQRADELEEEARIKREETERRDRIAWESVTGPNDESGLRRYLQQFPDGLFADRAAELLAEIEARRADRAAERDRRAWAQAEAAGTEAAYRAYLAEFPDGAFRRDAEDRLRRLTRPDPEEDARAAARRAEEALNLNAITRRLVEARLDQLGLRPGDVDGRFDDRTRRAIRRFQQDRGLVATGYLDQDTVVRLLAVGILRQ</sequence>
<dbReference type="InterPro" id="IPR002477">
    <property type="entry name" value="Peptidoglycan-bd-like"/>
</dbReference>
<dbReference type="Proteomes" id="UP000681356">
    <property type="component" value="Unassembled WGS sequence"/>
</dbReference>
<dbReference type="Gene3D" id="1.10.101.10">
    <property type="entry name" value="PGBD-like superfamily/PGBD"/>
    <property type="match status" value="2"/>
</dbReference>
<proteinExistence type="predicted"/>
<keyword evidence="5" id="KW-1185">Reference proteome</keyword>
<keyword evidence="1" id="KW-0175">Coiled coil</keyword>
<dbReference type="InterPro" id="IPR036366">
    <property type="entry name" value="PGBDSf"/>
</dbReference>
<accession>A0A8J7WG07</accession>
<name>A0A8J7WG07_9RHOB</name>
<feature type="chain" id="PRO_5035176082" evidence="2">
    <location>
        <begin position="23"/>
        <end position="554"/>
    </location>
</feature>
<gene>
    <name evidence="4" type="ORF">KB874_10820</name>
</gene>
<dbReference type="EMBL" id="JAGTUU010000004">
    <property type="protein sequence ID" value="MBS0124628.1"/>
    <property type="molecule type" value="Genomic_DNA"/>
</dbReference>
<keyword evidence="2" id="KW-0732">Signal</keyword>
<protein>
    <submittedName>
        <fullName evidence="4">Peptidoglycan-binding protein</fullName>
    </submittedName>
</protein>
<feature type="signal peptide" evidence="2">
    <location>
        <begin position="1"/>
        <end position="22"/>
    </location>
</feature>
<evidence type="ECO:0000256" key="1">
    <source>
        <dbReference type="SAM" id="Coils"/>
    </source>
</evidence>
<evidence type="ECO:0000313" key="5">
    <source>
        <dbReference type="Proteomes" id="UP000681356"/>
    </source>
</evidence>
<evidence type="ECO:0000259" key="3">
    <source>
        <dbReference type="Pfam" id="PF01471"/>
    </source>
</evidence>
<reference evidence="4" key="1">
    <citation type="submission" date="2021-04" db="EMBL/GenBank/DDBJ databases">
        <authorList>
            <person name="Yoon J."/>
        </authorList>
    </citation>
    <scope>NUCLEOTIDE SEQUENCE</scope>
    <source>
        <strain evidence="4">KMU-90</strain>
    </source>
</reference>
<evidence type="ECO:0000256" key="2">
    <source>
        <dbReference type="SAM" id="SignalP"/>
    </source>
</evidence>
<feature type="domain" description="Peptidoglycan binding-like" evidence="3">
    <location>
        <begin position="495"/>
        <end position="546"/>
    </location>
</feature>
<feature type="coiled-coil region" evidence="1">
    <location>
        <begin position="345"/>
        <end position="376"/>
    </location>
</feature>